<feature type="transmembrane region" description="Helical" evidence="6">
    <location>
        <begin position="291"/>
        <end position="318"/>
    </location>
</feature>
<feature type="transmembrane region" description="Helical" evidence="6">
    <location>
        <begin position="557"/>
        <end position="578"/>
    </location>
</feature>
<keyword evidence="2" id="KW-1003">Cell membrane</keyword>
<keyword evidence="9" id="KW-1185">Reference proteome</keyword>
<keyword evidence="5 6" id="KW-0472">Membrane</keyword>
<feature type="transmembrane region" description="Helical" evidence="6">
    <location>
        <begin position="259"/>
        <end position="285"/>
    </location>
</feature>
<dbReference type="PANTHER" id="PTHR33406:SF13">
    <property type="entry name" value="MEMBRANE PROTEIN YDFJ"/>
    <property type="match status" value="1"/>
</dbReference>
<evidence type="ECO:0000256" key="4">
    <source>
        <dbReference type="ARBA" id="ARBA00022989"/>
    </source>
</evidence>
<keyword evidence="4 6" id="KW-1133">Transmembrane helix</keyword>
<dbReference type="RefSeq" id="WP_034816708.1">
    <property type="nucleotide sequence ID" value="NZ_JANIEK010000019.1"/>
</dbReference>
<evidence type="ECO:0000256" key="5">
    <source>
        <dbReference type="ARBA" id="ARBA00023136"/>
    </source>
</evidence>
<evidence type="ECO:0000256" key="1">
    <source>
        <dbReference type="ARBA" id="ARBA00004651"/>
    </source>
</evidence>
<organism evidence="8 9">
    <name type="scientific">Exiguobacterium alkaliphilum</name>
    <dbReference type="NCBI Taxonomy" id="1428684"/>
    <lineage>
        <taxon>Bacteria</taxon>
        <taxon>Bacillati</taxon>
        <taxon>Bacillota</taxon>
        <taxon>Bacilli</taxon>
        <taxon>Bacillales</taxon>
        <taxon>Bacillales Family XII. Incertae Sedis</taxon>
        <taxon>Exiguobacterium</taxon>
    </lineage>
</organism>
<evidence type="ECO:0000256" key="6">
    <source>
        <dbReference type="SAM" id="Phobius"/>
    </source>
</evidence>
<accession>A0ABT2L049</accession>
<evidence type="ECO:0000256" key="2">
    <source>
        <dbReference type="ARBA" id="ARBA00022475"/>
    </source>
</evidence>
<dbReference type="Gene3D" id="1.20.1640.10">
    <property type="entry name" value="Multidrug efflux transporter AcrB transmembrane domain"/>
    <property type="match status" value="2"/>
</dbReference>
<dbReference type="EMBL" id="JANIEK010000019">
    <property type="protein sequence ID" value="MCT4795180.1"/>
    <property type="molecule type" value="Genomic_DNA"/>
</dbReference>
<name>A0ABT2L049_9BACL</name>
<sequence>MERLGQHLVRWRYIVVAIWTVLLAVSVYFGLQLPGELRGNGFAIQDGRFAQVEDQLNDRFDRAGASMIVLLEGGDLDAVLDAQRDQLETVNGVEGVITPNENPDARSGDVAYLLLEFDDYETAEASIEAVRDALITNTDTDVRLTGEPVFADDLNEASKNDLIRAELIGIPVALVVLLLVFGTPLAAFMPLFVGVITFIVAAGALFFFAQSMELSIFVLNAVAMIAIALGIDFSLLLVNRYREELAKGKSREAAIVRTVATAGRSILFSGLCVFVGLAGLLFIQVDVFQAIALGALIAVAGAVLSALTLLPSALYIVGDAINKGRLIKTNEVRSEVRWQQLARFVMKRPVVMTLVALLLLLPSLWFVRDLELNIPAADALPTSYESRAALERWDDVFGTTATDAVLLFETNDLTDSMILDELVALTDELNEEPIVDNVTTFLTASGLEPEAFQQLAEVAPEQLEAFDRLVTLDGNTDLALVNVSFDVPPSDKEAQAFVRDWREKGFEVGGPAAFNEEIYEEIYDSIPYAVITVILATFVILMWAFRSILIPIKAIIMNVLGLGATFGLLVIIFESGYVYDAETISILTPVFIFSLVFGLSMDYEVFLVSRIEEYYRETGDNDYATEMGLAKTSKIITSAAIIMIVVTGAFAFTGVSPIKQLGVGIALAIFIDATIIRILLVPSLMKLFGDWNWWWFGKKNLPKRNLH</sequence>
<feature type="transmembrane region" description="Helical" evidence="6">
    <location>
        <begin position="584"/>
        <end position="606"/>
    </location>
</feature>
<feature type="domain" description="SSD" evidence="7">
    <location>
        <begin position="187"/>
        <end position="316"/>
    </location>
</feature>
<dbReference type="Proteomes" id="UP001206821">
    <property type="component" value="Unassembled WGS sequence"/>
</dbReference>
<feature type="transmembrane region" description="Helical" evidence="6">
    <location>
        <begin position="188"/>
        <end position="208"/>
    </location>
</feature>
<feature type="transmembrane region" description="Helical" evidence="6">
    <location>
        <begin position="526"/>
        <end position="545"/>
    </location>
</feature>
<dbReference type="SUPFAM" id="SSF82866">
    <property type="entry name" value="Multidrug efflux transporter AcrB transmembrane domain"/>
    <property type="match status" value="2"/>
</dbReference>
<gene>
    <name evidence="8" type="ORF">NQG31_06460</name>
</gene>
<evidence type="ECO:0000259" key="7">
    <source>
        <dbReference type="PROSITE" id="PS50156"/>
    </source>
</evidence>
<keyword evidence="3 6" id="KW-0812">Transmembrane</keyword>
<dbReference type="PROSITE" id="PS50156">
    <property type="entry name" value="SSD"/>
    <property type="match status" value="1"/>
</dbReference>
<dbReference type="Pfam" id="PF03176">
    <property type="entry name" value="MMPL"/>
    <property type="match status" value="2"/>
</dbReference>
<evidence type="ECO:0000256" key="3">
    <source>
        <dbReference type="ARBA" id="ARBA00022692"/>
    </source>
</evidence>
<feature type="transmembrane region" description="Helical" evidence="6">
    <location>
        <begin position="214"/>
        <end position="238"/>
    </location>
</feature>
<feature type="transmembrane region" description="Helical" evidence="6">
    <location>
        <begin position="635"/>
        <end position="655"/>
    </location>
</feature>
<feature type="transmembrane region" description="Helical" evidence="6">
    <location>
        <begin position="350"/>
        <end position="367"/>
    </location>
</feature>
<dbReference type="InterPro" id="IPR050545">
    <property type="entry name" value="Mycobact_MmpL"/>
</dbReference>
<reference evidence="8 9" key="1">
    <citation type="submission" date="2022-07" db="EMBL/GenBank/DDBJ databases">
        <title>Genomic and pangenome structural analysis of the polyextremophile Exiguobacterium.</title>
        <authorList>
            <person name="Shen L."/>
        </authorList>
    </citation>
    <scope>NUCLEOTIDE SEQUENCE [LARGE SCALE GENOMIC DNA]</scope>
    <source>
        <strain evidence="8 9">12_1</strain>
    </source>
</reference>
<feature type="transmembrane region" description="Helical" evidence="6">
    <location>
        <begin position="162"/>
        <end position="181"/>
    </location>
</feature>
<proteinExistence type="predicted"/>
<comment type="caution">
    <text evidence="8">The sequence shown here is derived from an EMBL/GenBank/DDBJ whole genome shotgun (WGS) entry which is preliminary data.</text>
</comment>
<dbReference type="PANTHER" id="PTHR33406">
    <property type="entry name" value="MEMBRANE PROTEIN MJ1562-RELATED"/>
    <property type="match status" value="1"/>
</dbReference>
<dbReference type="InterPro" id="IPR000731">
    <property type="entry name" value="SSD"/>
</dbReference>
<protein>
    <submittedName>
        <fullName evidence="8">MMPL family transporter</fullName>
    </submittedName>
</protein>
<feature type="transmembrane region" description="Helical" evidence="6">
    <location>
        <begin position="12"/>
        <end position="31"/>
    </location>
</feature>
<dbReference type="InterPro" id="IPR004869">
    <property type="entry name" value="MMPL_dom"/>
</dbReference>
<evidence type="ECO:0000313" key="8">
    <source>
        <dbReference type="EMBL" id="MCT4795180.1"/>
    </source>
</evidence>
<evidence type="ECO:0000313" key="9">
    <source>
        <dbReference type="Proteomes" id="UP001206821"/>
    </source>
</evidence>
<comment type="subcellular location">
    <subcellularLocation>
        <location evidence="1">Cell membrane</location>
        <topology evidence="1">Multi-pass membrane protein</topology>
    </subcellularLocation>
</comment>
<feature type="transmembrane region" description="Helical" evidence="6">
    <location>
        <begin position="661"/>
        <end position="680"/>
    </location>
</feature>